<dbReference type="PANTHER" id="PTHR48111">
    <property type="entry name" value="REGULATOR OF RPOS"/>
    <property type="match status" value="1"/>
</dbReference>
<dbReference type="PANTHER" id="PTHR48111:SF37">
    <property type="entry name" value="RESPONSE REGULATOR PROTEIN CARR"/>
    <property type="match status" value="1"/>
</dbReference>
<proteinExistence type="predicted"/>
<dbReference type="RefSeq" id="WP_201933066.1">
    <property type="nucleotide sequence ID" value="NZ_JAERSG010000001.1"/>
</dbReference>
<dbReference type="InterPro" id="IPR011006">
    <property type="entry name" value="CheY-like_superfamily"/>
</dbReference>
<name>A0ABS1L473_9ACTN</name>
<evidence type="ECO:0000313" key="7">
    <source>
        <dbReference type="Proteomes" id="UP000636918"/>
    </source>
</evidence>
<dbReference type="SMART" id="SM00448">
    <property type="entry name" value="REC"/>
    <property type="match status" value="1"/>
</dbReference>
<feature type="modified residue" description="4-aspartylphosphate" evidence="2">
    <location>
        <position position="53"/>
    </location>
</feature>
<keyword evidence="1 3" id="KW-0238">DNA-binding</keyword>
<dbReference type="InterPro" id="IPR001867">
    <property type="entry name" value="OmpR/PhoB-type_DNA-bd"/>
</dbReference>
<dbReference type="SUPFAM" id="SSF46894">
    <property type="entry name" value="C-terminal effector domain of the bipartite response regulators"/>
    <property type="match status" value="1"/>
</dbReference>
<reference evidence="6 7" key="1">
    <citation type="submission" date="2021-01" db="EMBL/GenBank/DDBJ databases">
        <title>Genome seq and assembly of Nocardiodes sp. G10.</title>
        <authorList>
            <person name="Chhetri G."/>
        </authorList>
    </citation>
    <scope>NUCLEOTIDE SEQUENCE [LARGE SCALE GENOMIC DNA]</scope>
    <source>
        <strain evidence="6 7">G10</strain>
    </source>
</reference>
<dbReference type="InterPro" id="IPR016032">
    <property type="entry name" value="Sig_transdc_resp-reg_C-effctor"/>
</dbReference>
<keyword evidence="7" id="KW-1185">Reference proteome</keyword>
<organism evidence="6 7">
    <name type="scientific">Nocardioides baculatus</name>
    <dbReference type="NCBI Taxonomy" id="2801337"/>
    <lineage>
        <taxon>Bacteria</taxon>
        <taxon>Bacillati</taxon>
        <taxon>Actinomycetota</taxon>
        <taxon>Actinomycetes</taxon>
        <taxon>Propionibacteriales</taxon>
        <taxon>Nocardioidaceae</taxon>
        <taxon>Nocardioides</taxon>
    </lineage>
</organism>
<protein>
    <submittedName>
        <fullName evidence="6">Response regulator transcription factor</fullName>
    </submittedName>
</protein>
<dbReference type="PROSITE" id="PS50110">
    <property type="entry name" value="RESPONSE_REGULATORY"/>
    <property type="match status" value="1"/>
</dbReference>
<evidence type="ECO:0000259" key="4">
    <source>
        <dbReference type="PROSITE" id="PS50110"/>
    </source>
</evidence>
<keyword evidence="2" id="KW-0597">Phosphoprotein</keyword>
<dbReference type="InterPro" id="IPR036388">
    <property type="entry name" value="WH-like_DNA-bd_sf"/>
</dbReference>
<comment type="caution">
    <text evidence="6">The sequence shown here is derived from an EMBL/GenBank/DDBJ whole genome shotgun (WGS) entry which is preliminary data.</text>
</comment>
<dbReference type="Pfam" id="PF00072">
    <property type="entry name" value="Response_reg"/>
    <property type="match status" value="1"/>
</dbReference>
<feature type="domain" description="OmpR/PhoB-type" evidence="5">
    <location>
        <begin position="120"/>
        <end position="221"/>
    </location>
</feature>
<sequence length="221" mass="23721">MARVGLCEDDAAIRRVVGDAMRLAGHEVVVAHDGGEALRTFVEDDALDVVILDIGLPDADGRDVCQALRSAGQSAPVLFLTALGAVHERLAGFSAGADDYLAKPFDVLELIARVEALAKRGRLVVAEAPTDLVLDPARHSVSCNGRESMLTPTEFRMLAAITSRPGEVVRRRAVVAAAWPQGGIVSDNTVDSYVRRIRVKLREVDSPLELTTVRGVGYTLR</sequence>
<dbReference type="SUPFAM" id="SSF52172">
    <property type="entry name" value="CheY-like"/>
    <property type="match status" value="1"/>
</dbReference>
<evidence type="ECO:0000259" key="5">
    <source>
        <dbReference type="PROSITE" id="PS51755"/>
    </source>
</evidence>
<dbReference type="Gene3D" id="6.10.250.690">
    <property type="match status" value="1"/>
</dbReference>
<evidence type="ECO:0000313" key="6">
    <source>
        <dbReference type="EMBL" id="MBL0746486.1"/>
    </source>
</evidence>
<evidence type="ECO:0000256" key="3">
    <source>
        <dbReference type="PROSITE-ProRule" id="PRU01091"/>
    </source>
</evidence>
<dbReference type="Gene3D" id="1.10.10.10">
    <property type="entry name" value="Winged helix-like DNA-binding domain superfamily/Winged helix DNA-binding domain"/>
    <property type="match status" value="1"/>
</dbReference>
<feature type="domain" description="Response regulatory" evidence="4">
    <location>
        <begin position="3"/>
        <end position="118"/>
    </location>
</feature>
<evidence type="ECO:0000256" key="2">
    <source>
        <dbReference type="PROSITE-ProRule" id="PRU00169"/>
    </source>
</evidence>
<accession>A0ABS1L473</accession>
<dbReference type="InterPro" id="IPR001789">
    <property type="entry name" value="Sig_transdc_resp-reg_receiver"/>
</dbReference>
<dbReference type="Pfam" id="PF00486">
    <property type="entry name" value="Trans_reg_C"/>
    <property type="match status" value="1"/>
</dbReference>
<dbReference type="EMBL" id="JAERSG010000001">
    <property type="protein sequence ID" value="MBL0746486.1"/>
    <property type="molecule type" value="Genomic_DNA"/>
</dbReference>
<dbReference type="CDD" id="cd00383">
    <property type="entry name" value="trans_reg_C"/>
    <property type="match status" value="1"/>
</dbReference>
<gene>
    <name evidence="6" type="ORF">JI751_02605</name>
</gene>
<dbReference type="Gene3D" id="3.40.50.2300">
    <property type="match status" value="1"/>
</dbReference>
<evidence type="ECO:0000256" key="1">
    <source>
        <dbReference type="ARBA" id="ARBA00023125"/>
    </source>
</evidence>
<feature type="DNA-binding region" description="OmpR/PhoB-type" evidence="3">
    <location>
        <begin position="120"/>
        <end position="221"/>
    </location>
</feature>
<dbReference type="SMART" id="SM00862">
    <property type="entry name" value="Trans_reg_C"/>
    <property type="match status" value="1"/>
</dbReference>
<dbReference type="PROSITE" id="PS51755">
    <property type="entry name" value="OMPR_PHOB"/>
    <property type="match status" value="1"/>
</dbReference>
<dbReference type="Proteomes" id="UP000636918">
    <property type="component" value="Unassembled WGS sequence"/>
</dbReference>
<dbReference type="InterPro" id="IPR039420">
    <property type="entry name" value="WalR-like"/>
</dbReference>